<feature type="region of interest" description="Disordered" evidence="6">
    <location>
        <begin position="310"/>
        <end position="374"/>
    </location>
</feature>
<dbReference type="GO" id="GO:0043596">
    <property type="term" value="C:nuclear replication fork"/>
    <property type="evidence" value="ECO:0007669"/>
    <property type="project" value="TreeGrafter"/>
</dbReference>
<evidence type="ECO:0000313" key="10">
    <source>
        <dbReference type="EMBL" id="GAN07973.1"/>
    </source>
</evidence>
<dbReference type="AlphaFoldDB" id="A0A0C9N061"/>
<feature type="compositionally biased region" description="Polar residues" evidence="6">
    <location>
        <begin position="948"/>
        <end position="964"/>
    </location>
</feature>
<sequence length="964" mass="107361">MSTLFEDVKVIYGFSDGRTVVAYKPDGKEAVVGGADGTGLHIYETESVNEEYQHVDISEHVEDVTCVATNKHGAFASGGTDGIVNLYTKDNTFNRILVRSTTPVRDISFHPDGTKLAVATDDPVVRIVLCADNSKIVNLEGHKHLVKSVNYDCFGNHIISSDVQGNIRIWNVSPQEPAPRCVKVLQEYCYQSDIDSILQAKVAWHPADASCFAFPGTNNDIRVFKAGIWTPDYSLDQQHTSNVITFAWSPNGYYIASSAEDSTLVIWDTKTKTHVRIEITSTAITGIAWHPTDNELFLTDMSGNLRIWKEPIPTDNSNYPHPAKTRKKPTSAGVPASQHVFKTNKDKPSSLPLHSSSLFADEEAQDDDDEEGDDVDMMEELGEGVDEEEELGENDMGDFVIDDDGAGYVETDEQASERKKQSKLNMASNGSAGMANAALVQRQRKLEAAFDPPTTFQPGETPYHKPEPNTTFEPQQGERRYMAYNLVGAISTIYEDGHSIINVEFHDQSEYRNFHFTDVLNFSMGAISSAGTVYAVEGKEAVKTKGGRRENGDLLDSDNSDDEEEEETTQINSTLYFRPNNSGSEKDWTHHMLPGEDVVSIAINRVSVIATTSLGYVRIFSISGVQRYIFSLENVVSVTAMTDLALLVYSAGPAFGHQQNLDFMLINTETNEVLQKDKIQLTTDSELNWIGFSETNQAATFDSAGILRLLYHQRRPFQSRWMPVFDSRAYAAANQRTETYWPVGVLRDRLMCVVLRGANTYPFFPRPPVKDISLQLPLLEQSTEVGQLEESVLRIQACNAHEKDEAEATNTEEDYADTFTEADSDMDVALLKLINIACKTEKVSKALDMTYILHSPESIDKAIKIAIHYRYTSLAEKMTSIKQAKFINETMPTPSTLADSLAALPSIYASTQPTLEGDLAFVNRDKGKEREASNKRNMHDSEDEDMTDTPSLKKSRPFSFSTQR</sequence>
<dbReference type="EMBL" id="DF836473">
    <property type="protein sequence ID" value="GAN07973.1"/>
    <property type="molecule type" value="Genomic_DNA"/>
</dbReference>
<dbReference type="InterPro" id="IPR022100">
    <property type="entry name" value="WDHD1/CFT4_beta-prop_2nd"/>
</dbReference>
<evidence type="ECO:0000259" key="7">
    <source>
        <dbReference type="Pfam" id="PF12341"/>
    </source>
</evidence>
<dbReference type="GO" id="GO:0006281">
    <property type="term" value="P:DNA repair"/>
    <property type="evidence" value="ECO:0007669"/>
    <property type="project" value="TreeGrafter"/>
</dbReference>
<keyword evidence="3" id="KW-0677">Repeat</keyword>
<accession>A0A0C9N061</accession>
<dbReference type="PANTHER" id="PTHR19932">
    <property type="entry name" value="WD REPEAT AND HMG-BOX DNA BINDING PROTEIN"/>
    <property type="match status" value="1"/>
</dbReference>
<feature type="repeat" description="WD" evidence="5">
    <location>
        <begin position="139"/>
        <end position="180"/>
    </location>
</feature>
<dbReference type="InterPro" id="IPR001680">
    <property type="entry name" value="WD40_rpt"/>
</dbReference>
<feature type="region of interest" description="Disordered" evidence="6">
    <location>
        <begin position="451"/>
        <end position="477"/>
    </location>
</feature>
<evidence type="ECO:0000256" key="4">
    <source>
        <dbReference type="ARBA" id="ARBA00023242"/>
    </source>
</evidence>
<reference evidence="10" key="1">
    <citation type="submission" date="2014-09" db="EMBL/GenBank/DDBJ databases">
        <title>Draft genome sequence of an oleaginous Mucoromycotina fungus Mucor ambiguus NBRC6742.</title>
        <authorList>
            <person name="Takeda I."/>
            <person name="Yamane N."/>
            <person name="Morita T."/>
            <person name="Tamano K."/>
            <person name="Machida M."/>
            <person name="Baker S."/>
            <person name="Koike H."/>
        </authorList>
    </citation>
    <scope>NUCLEOTIDE SEQUENCE</scope>
    <source>
        <strain evidence="10">NBRC 6742</strain>
    </source>
</reference>
<organism evidence="10">
    <name type="scientific">Mucor ambiguus</name>
    <dbReference type="NCBI Taxonomy" id="91626"/>
    <lineage>
        <taxon>Eukaryota</taxon>
        <taxon>Fungi</taxon>
        <taxon>Fungi incertae sedis</taxon>
        <taxon>Mucoromycota</taxon>
        <taxon>Mucoromycotina</taxon>
        <taxon>Mucoromycetes</taxon>
        <taxon>Mucorales</taxon>
        <taxon>Mucorineae</taxon>
        <taxon>Mucoraceae</taxon>
        <taxon>Mucor</taxon>
    </lineage>
</organism>
<dbReference type="GO" id="GO:0000278">
    <property type="term" value="P:mitotic cell cycle"/>
    <property type="evidence" value="ECO:0007669"/>
    <property type="project" value="TreeGrafter"/>
</dbReference>
<evidence type="ECO:0000256" key="2">
    <source>
        <dbReference type="ARBA" id="ARBA00022574"/>
    </source>
</evidence>
<feature type="compositionally biased region" description="Acidic residues" evidence="6">
    <location>
        <begin position="553"/>
        <end position="568"/>
    </location>
</feature>
<feature type="domain" description="WDHD1 first WD40" evidence="9">
    <location>
        <begin position="12"/>
        <end position="307"/>
    </location>
</feature>
<evidence type="ECO:0000313" key="11">
    <source>
        <dbReference type="Proteomes" id="UP000053815"/>
    </source>
</evidence>
<protein>
    <submittedName>
        <fullName evidence="10">Chromosome segregation protein</fullName>
    </submittedName>
</protein>
<feature type="region of interest" description="Disordered" evidence="6">
    <location>
        <begin position="545"/>
        <end position="570"/>
    </location>
</feature>
<evidence type="ECO:0000259" key="8">
    <source>
        <dbReference type="Pfam" id="PF20946"/>
    </source>
</evidence>
<dbReference type="OrthoDB" id="427368at2759"/>
<dbReference type="InterPro" id="IPR036322">
    <property type="entry name" value="WD40_repeat_dom_sf"/>
</dbReference>
<comment type="subcellular location">
    <subcellularLocation>
        <location evidence="1">Nucleus</location>
    </subcellularLocation>
</comment>
<keyword evidence="4" id="KW-0539">Nucleus</keyword>
<evidence type="ECO:0000256" key="3">
    <source>
        <dbReference type="ARBA" id="ARBA00022737"/>
    </source>
</evidence>
<feature type="compositionally biased region" description="Low complexity" evidence="6">
    <location>
        <begin position="349"/>
        <end position="358"/>
    </location>
</feature>
<feature type="compositionally biased region" description="Acidic residues" evidence="6">
    <location>
        <begin position="360"/>
        <end position="374"/>
    </location>
</feature>
<feature type="region of interest" description="Disordered" evidence="6">
    <location>
        <begin position="919"/>
        <end position="964"/>
    </location>
</feature>
<evidence type="ECO:0000256" key="6">
    <source>
        <dbReference type="SAM" id="MobiDB-lite"/>
    </source>
</evidence>
<dbReference type="GO" id="GO:0006261">
    <property type="term" value="P:DNA-templated DNA replication"/>
    <property type="evidence" value="ECO:0007669"/>
    <property type="project" value="TreeGrafter"/>
</dbReference>
<feature type="repeat" description="WD" evidence="5">
    <location>
        <begin position="236"/>
        <end position="277"/>
    </location>
</feature>
<evidence type="ECO:0000256" key="5">
    <source>
        <dbReference type="PROSITE-ProRule" id="PRU00221"/>
    </source>
</evidence>
<dbReference type="PROSITE" id="PS50082">
    <property type="entry name" value="WD_REPEATS_2"/>
    <property type="match status" value="2"/>
</dbReference>
<keyword evidence="2 5" id="KW-0853">WD repeat</keyword>
<dbReference type="InterPro" id="IPR048591">
    <property type="entry name" value="WDHD1/CFT4_hel"/>
</dbReference>
<dbReference type="PANTHER" id="PTHR19932:SF10">
    <property type="entry name" value="WD REPEAT AND HMG-BOX DNA-BINDING PROTEIN 1"/>
    <property type="match status" value="1"/>
</dbReference>
<dbReference type="Pfam" id="PF20946">
    <property type="entry name" value="Ctf4_C"/>
    <property type="match status" value="1"/>
</dbReference>
<dbReference type="GO" id="GO:0003682">
    <property type="term" value="F:chromatin binding"/>
    <property type="evidence" value="ECO:0007669"/>
    <property type="project" value="TreeGrafter"/>
</dbReference>
<dbReference type="InterPro" id="IPR015943">
    <property type="entry name" value="WD40/YVTN_repeat-like_dom_sf"/>
</dbReference>
<dbReference type="SMART" id="SM00320">
    <property type="entry name" value="WD40"/>
    <property type="match status" value="6"/>
</dbReference>
<dbReference type="PROSITE" id="PS00678">
    <property type="entry name" value="WD_REPEATS_1"/>
    <property type="match status" value="1"/>
</dbReference>
<dbReference type="STRING" id="91626.A0A0C9N061"/>
<dbReference type="Proteomes" id="UP000053815">
    <property type="component" value="Unassembled WGS sequence"/>
</dbReference>
<dbReference type="Pfam" id="PF12341">
    <property type="entry name" value="Mcl1_mid"/>
    <property type="match status" value="1"/>
</dbReference>
<name>A0A0C9N061_9FUNG</name>
<feature type="domain" description="WDHD1/CFT4 second beta-propeller" evidence="7">
    <location>
        <begin position="455"/>
        <end position="778"/>
    </location>
</feature>
<evidence type="ECO:0000259" key="9">
    <source>
        <dbReference type="Pfam" id="PF24817"/>
    </source>
</evidence>
<dbReference type="InterPro" id="IPR057646">
    <property type="entry name" value="WD40_WDHD1_1st"/>
</dbReference>
<feature type="compositionally biased region" description="Basic and acidic residues" evidence="6">
    <location>
        <begin position="923"/>
        <end position="940"/>
    </location>
</feature>
<dbReference type="InterPro" id="IPR019775">
    <property type="entry name" value="WD40_repeat_CS"/>
</dbReference>
<dbReference type="PROSITE" id="PS50294">
    <property type="entry name" value="WD_REPEATS_REGION"/>
    <property type="match status" value="2"/>
</dbReference>
<feature type="domain" description="WDHD1/CFT4 helical bundle" evidence="8">
    <location>
        <begin position="786"/>
        <end position="886"/>
    </location>
</feature>
<proteinExistence type="predicted"/>
<keyword evidence="11" id="KW-1185">Reference proteome</keyword>
<dbReference type="SUPFAM" id="SSF50978">
    <property type="entry name" value="WD40 repeat-like"/>
    <property type="match status" value="1"/>
</dbReference>
<dbReference type="Pfam" id="PF24817">
    <property type="entry name" value="WD40_WDHD1_1st"/>
    <property type="match status" value="1"/>
</dbReference>
<gene>
    <name evidence="10" type="ORF">MAM1_0184d07478</name>
</gene>
<evidence type="ECO:0000256" key="1">
    <source>
        <dbReference type="ARBA" id="ARBA00004123"/>
    </source>
</evidence>
<dbReference type="Gene3D" id="2.130.10.10">
    <property type="entry name" value="YVTN repeat-like/Quinoprotein amine dehydrogenase"/>
    <property type="match status" value="2"/>
</dbReference>